<dbReference type="AlphaFoldDB" id="A0AAE0DQG6"/>
<comment type="caution">
    <text evidence="3">The sequence shown here is derived from an EMBL/GenBank/DDBJ whole genome shotgun (WGS) entry which is preliminary data.</text>
</comment>
<feature type="region of interest" description="Disordered" evidence="2">
    <location>
        <begin position="213"/>
        <end position="275"/>
    </location>
</feature>
<dbReference type="Proteomes" id="UP001276659">
    <property type="component" value="Unassembled WGS sequence"/>
</dbReference>
<name>A0AAE0DQG6_9LECA</name>
<sequence>MLDYQTFSFVDIAGYNEPLMKQHVAQEHVGSGSGMAALPSQQHIDAVLVERERSSGYQYYSPRHGKAPLVQSPPKIPSAEYPALKDQNKRQGRPRELALHMDIDQVTPADTLSRQQDESRNHVEELNKLKAELQQEVSVIHQHQVRKAELQERMERINRWQLGLGPNGGDPLEIPLFLAREGVQEPTSPMSGTTQHHGDQVSLVPCRSGNTTVVGHNDSPGPDESMDLPTRNPSPQISTAAGKPDEITSWHQKSRKHSLSKRSSIHLDTANPPKRKRYGYISAKRASAAPILHQDHVVEDAGKDAAATFEQAELTPVNTTSTLDRSRLSQVLHGSYGKKVTCDEINSGFVVTNSNRPTSYPLARRWRRSIGLSIKSLTTKLEDMKIGL</sequence>
<organism evidence="3 4">
    <name type="scientific">Lepraria neglecta</name>
    <dbReference type="NCBI Taxonomy" id="209136"/>
    <lineage>
        <taxon>Eukaryota</taxon>
        <taxon>Fungi</taxon>
        <taxon>Dikarya</taxon>
        <taxon>Ascomycota</taxon>
        <taxon>Pezizomycotina</taxon>
        <taxon>Lecanoromycetes</taxon>
        <taxon>OSLEUM clade</taxon>
        <taxon>Lecanoromycetidae</taxon>
        <taxon>Lecanorales</taxon>
        <taxon>Lecanorineae</taxon>
        <taxon>Stereocaulaceae</taxon>
        <taxon>Lepraria</taxon>
    </lineage>
</organism>
<evidence type="ECO:0000256" key="2">
    <source>
        <dbReference type="SAM" id="MobiDB-lite"/>
    </source>
</evidence>
<evidence type="ECO:0000313" key="3">
    <source>
        <dbReference type="EMBL" id="KAK3179080.1"/>
    </source>
</evidence>
<accession>A0AAE0DQG6</accession>
<protein>
    <submittedName>
        <fullName evidence="3">Uncharacterized protein</fullName>
    </submittedName>
</protein>
<feature type="region of interest" description="Disordered" evidence="2">
    <location>
        <begin position="59"/>
        <end position="80"/>
    </location>
</feature>
<feature type="coiled-coil region" evidence="1">
    <location>
        <begin position="109"/>
        <end position="143"/>
    </location>
</feature>
<keyword evidence="1" id="KW-0175">Coiled coil</keyword>
<gene>
    <name evidence="3" type="ORF">OEA41_001219</name>
</gene>
<reference evidence="3" key="1">
    <citation type="submission" date="2022-11" db="EMBL/GenBank/DDBJ databases">
        <title>Chromosomal genome sequence assembly and mating type (MAT) locus characterization of the leprose asexual lichenized fungus Lepraria neglecta (Nyl.) Erichsen.</title>
        <authorList>
            <person name="Allen J.L."/>
            <person name="Pfeffer B."/>
        </authorList>
    </citation>
    <scope>NUCLEOTIDE SEQUENCE</scope>
    <source>
        <strain evidence="3">Allen 5258</strain>
    </source>
</reference>
<evidence type="ECO:0000256" key="1">
    <source>
        <dbReference type="SAM" id="Coils"/>
    </source>
</evidence>
<proteinExistence type="predicted"/>
<feature type="compositionally biased region" description="Basic residues" evidence="2">
    <location>
        <begin position="252"/>
        <end position="264"/>
    </location>
</feature>
<evidence type="ECO:0000313" key="4">
    <source>
        <dbReference type="Proteomes" id="UP001276659"/>
    </source>
</evidence>
<keyword evidence="4" id="KW-1185">Reference proteome</keyword>
<dbReference type="EMBL" id="JASNWA010000003">
    <property type="protein sequence ID" value="KAK3179080.1"/>
    <property type="molecule type" value="Genomic_DNA"/>
</dbReference>